<dbReference type="Gene3D" id="3.40.50.300">
    <property type="entry name" value="P-loop containing nucleotide triphosphate hydrolases"/>
    <property type="match status" value="1"/>
</dbReference>
<dbReference type="EMBL" id="JAEAOA010000613">
    <property type="protein sequence ID" value="KAK3595561.1"/>
    <property type="molecule type" value="Genomic_DNA"/>
</dbReference>
<sequence length="219" mass="24811">MSRDKFKHVFTKTNPVGKCKSILPMFHVCCTEIFKSMQTLMEKIKTYAPPSYLGILFARILMIRPVDAGKSSFFNTVNSIFTGRTTEKITDGSTTVYRQYQIHTRMTVAALKFCLCDMCGVENIPNSYLKDLLYIIEGNVPDGYKFNSSTPIRSSIPNFKMNPGLEDKVHCVVFVLDASTINNTTEPIYEQLNKLQIQLNSIVSTNTKSLYLHCCSQMP</sequence>
<gene>
    <name evidence="1" type="ORF">CHS0354_009517</name>
</gene>
<reference evidence="1" key="1">
    <citation type="journal article" date="2021" name="Genome Biol. Evol.">
        <title>A High-Quality Reference Genome for a Parasitic Bivalve with Doubly Uniparental Inheritance (Bivalvia: Unionida).</title>
        <authorList>
            <person name="Smith C.H."/>
        </authorList>
    </citation>
    <scope>NUCLEOTIDE SEQUENCE</scope>
    <source>
        <strain evidence="1">CHS0354</strain>
    </source>
</reference>
<evidence type="ECO:0008006" key="3">
    <source>
        <dbReference type="Google" id="ProtNLM"/>
    </source>
</evidence>
<proteinExistence type="predicted"/>
<reference evidence="1" key="2">
    <citation type="journal article" date="2021" name="Genome Biol. Evol.">
        <title>Developing a high-quality reference genome for a parasitic bivalve with doubly uniparental inheritance (Bivalvia: Unionida).</title>
        <authorList>
            <person name="Smith C.H."/>
        </authorList>
    </citation>
    <scope>NUCLEOTIDE SEQUENCE</scope>
    <source>
        <strain evidence="1">CHS0354</strain>
        <tissue evidence="1">Mantle</tissue>
    </source>
</reference>
<dbReference type="AlphaFoldDB" id="A0AAE0VZ61"/>
<evidence type="ECO:0000313" key="2">
    <source>
        <dbReference type="Proteomes" id="UP001195483"/>
    </source>
</evidence>
<dbReference type="InterPro" id="IPR027417">
    <property type="entry name" value="P-loop_NTPase"/>
</dbReference>
<comment type="caution">
    <text evidence="1">The sequence shown here is derived from an EMBL/GenBank/DDBJ whole genome shotgun (WGS) entry which is preliminary data.</text>
</comment>
<dbReference type="PANTHER" id="PTHR14241">
    <property type="entry name" value="INTERFERON-INDUCED PROTEIN 44"/>
    <property type="match status" value="1"/>
</dbReference>
<protein>
    <recommendedName>
        <fullName evidence="3">Interferon-induced protein 44-like</fullName>
    </recommendedName>
</protein>
<dbReference type="PANTHER" id="PTHR14241:SF32">
    <property type="entry name" value="VWFA DOMAIN-CONTAINING PROTEIN-RELATED"/>
    <property type="match status" value="1"/>
</dbReference>
<organism evidence="1 2">
    <name type="scientific">Potamilus streckersoni</name>
    <dbReference type="NCBI Taxonomy" id="2493646"/>
    <lineage>
        <taxon>Eukaryota</taxon>
        <taxon>Metazoa</taxon>
        <taxon>Spiralia</taxon>
        <taxon>Lophotrochozoa</taxon>
        <taxon>Mollusca</taxon>
        <taxon>Bivalvia</taxon>
        <taxon>Autobranchia</taxon>
        <taxon>Heteroconchia</taxon>
        <taxon>Palaeoheterodonta</taxon>
        <taxon>Unionida</taxon>
        <taxon>Unionoidea</taxon>
        <taxon>Unionidae</taxon>
        <taxon>Ambleminae</taxon>
        <taxon>Lampsilini</taxon>
        <taxon>Potamilus</taxon>
    </lineage>
</organism>
<name>A0AAE0VZ61_9BIVA</name>
<dbReference type="Proteomes" id="UP001195483">
    <property type="component" value="Unassembled WGS sequence"/>
</dbReference>
<dbReference type="SUPFAM" id="SSF52540">
    <property type="entry name" value="P-loop containing nucleoside triphosphate hydrolases"/>
    <property type="match status" value="1"/>
</dbReference>
<keyword evidence="2" id="KW-1185">Reference proteome</keyword>
<evidence type="ECO:0000313" key="1">
    <source>
        <dbReference type="EMBL" id="KAK3595561.1"/>
    </source>
</evidence>
<reference evidence="1" key="3">
    <citation type="submission" date="2023-05" db="EMBL/GenBank/DDBJ databases">
        <authorList>
            <person name="Smith C.H."/>
        </authorList>
    </citation>
    <scope>NUCLEOTIDE SEQUENCE</scope>
    <source>
        <strain evidence="1">CHS0354</strain>
        <tissue evidence="1">Mantle</tissue>
    </source>
</reference>
<accession>A0AAE0VZ61</accession>